<evidence type="ECO:0000256" key="1">
    <source>
        <dbReference type="ARBA" id="ARBA00004167"/>
    </source>
</evidence>
<dbReference type="EMBL" id="JAYDYQ010001396">
    <property type="protein sequence ID" value="KAK4487643.1"/>
    <property type="molecule type" value="Genomic_DNA"/>
</dbReference>
<dbReference type="Proteomes" id="UP001291926">
    <property type="component" value="Unassembled WGS sequence"/>
</dbReference>
<evidence type="ECO:0000256" key="3">
    <source>
        <dbReference type="ARBA" id="ARBA00022617"/>
    </source>
</evidence>
<comment type="similarity">
    <text evidence="2">Belongs to the cytochrome P450 family.</text>
</comment>
<evidence type="ECO:0000256" key="11">
    <source>
        <dbReference type="SAM" id="Phobius"/>
    </source>
</evidence>
<dbReference type="SUPFAM" id="SSF48264">
    <property type="entry name" value="Cytochrome P450"/>
    <property type="match status" value="1"/>
</dbReference>
<feature type="non-terminal residue" evidence="12">
    <location>
        <position position="460"/>
    </location>
</feature>
<dbReference type="Pfam" id="PF00067">
    <property type="entry name" value="p450"/>
    <property type="match status" value="1"/>
</dbReference>
<gene>
    <name evidence="12" type="ORF">RD792_005702</name>
</gene>
<keyword evidence="13" id="KW-1185">Reference proteome</keyword>
<keyword evidence="9" id="KW-0503">Monooxygenase</keyword>
<comment type="subcellular location">
    <subcellularLocation>
        <location evidence="1">Membrane</location>
        <topology evidence="1">Single-pass membrane protein</topology>
    </subcellularLocation>
</comment>
<keyword evidence="7" id="KW-0560">Oxidoreductase</keyword>
<organism evidence="12 13">
    <name type="scientific">Penstemon davidsonii</name>
    <dbReference type="NCBI Taxonomy" id="160366"/>
    <lineage>
        <taxon>Eukaryota</taxon>
        <taxon>Viridiplantae</taxon>
        <taxon>Streptophyta</taxon>
        <taxon>Embryophyta</taxon>
        <taxon>Tracheophyta</taxon>
        <taxon>Spermatophyta</taxon>
        <taxon>Magnoliopsida</taxon>
        <taxon>eudicotyledons</taxon>
        <taxon>Gunneridae</taxon>
        <taxon>Pentapetalae</taxon>
        <taxon>asterids</taxon>
        <taxon>lamiids</taxon>
        <taxon>Lamiales</taxon>
        <taxon>Plantaginaceae</taxon>
        <taxon>Cheloneae</taxon>
        <taxon>Penstemon</taxon>
    </lineage>
</organism>
<protein>
    <recommendedName>
        <fullName evidence="14">Cytochrome P450</fullName>
    </recommendedName>
</protein>
<sequence>MEIQFPFNFPILVLFSSFIFLLIKEWKKTKSLRRYKNLPPGPSKLPVIGHLHHLIGQLPHQAFRRLEQKYGPVVHLQLGEIPVVVIASREAAKQVVKDQDPACADRPSNTGLQIMWYNYVDMAFSPYNEYWRQMRKICVLELLSAKNVMSFGSIRQDEVSNLIKCIQISSGEVINLSEKLFALTSSIICRAVFGKVMTNQDTLISLVKRGIAMSSGFDNLADLFPSYKLFHLLNWNKYKLLRMRRKLDSILDVILEDHKLKQSGEFGEENILDVLLRIQKNKELEFPIGNNNIKAVIFDMLSGAIETSSTVIDWAMVELIRNPHLMAKLQQEIREAFEGIGEVEERRRVCPGRNFGLANIDLPLAKLLFHFNWKMPEGMTTNDIDMTESVSTANSLTSIVNPQQPAGHGRLKFSTAAQSKPQSCFRRQQSCLERNHSISSKIARCNVMPSIGCETLAHQK</sequence>
<keyword evidence="5" id="KW-0479">Metal-binding</keyword>
<evidence type="ECO:0000256" key="4">
    <source>
        <dbReference type="ARBA" id="ARBA00022692"/>
    </source>
</evidence>
<evidence type="ECO:0000256" key="6">
    <source>
        <dbReference type="ARBA" id="ARBA00022989"/>
    </source>
</evidence>
<evidence type="ECO:0008006" key="14">
    <source>
        <dbReference type="Google" id="ProtNLM"/>
    </source>
</evidence>
<dbReference type="PANTHER" id="PTHR47955:SF9">
    <property type="entry name" value="PREMNASPIRODIENE OXYGENASE-LIKE"/>
    <property type="match status" value="1"/>
</dbReference>
<evidence type="ECO:0000256" key="5">
    <source>
        <dbReference type="ARBA" id="ARBA00022723"/>
    </source>
</evidence>
<dbReference type="InterPro" id="IPR001128">
    <property type="entry name" value="Cyt_P450"/>
</dbReference>
<feature type="transmembrane region" description="Helical" evidence="11">
    <location>
        <begin position="6"/>
        <end position="23"/>
    </location>
</feature>
<dbReference type="PRINTS" id="PR00463">
    <property type="entry name" value="EP450I"/>
</dbReference>
<dbReference type="PANTHER" id="PTHR47955">
    <property type="entry name" value="CYTOCHROME P450 FAMILY 71 PROTEIN"/>
    <property type="match status" value="1"/>
</dbReference>
<keyword evidence="8" id="KW-0408">Iron</keyword>
<name>A0ABR0DFW4_9LAMI</name>
<dbReference type="InterPro" id="IPR036396">
    <property type="entry name" value="Cyt_P450_sf"/>
</dbReference>
<keyword evidence="4 11" id="KW-0812">Transmembrane</keyword>
<accession>A0ABR0DFW4</accession>
<keyword evidence="3" id="KW-0349">Heme</keyword>
<dbReference type="InterPro" id="IPR002401">
    <property type="entry name" value="Cyt_P450_E_grp-I"/>
</dbReference>
<dbReference type="Gene3D" id="1.10.630.10">
    <property type="entry name" value="Cytochrome P450"/>
    <property type="match status" value="2"/>
</dbReference>
<reference evidence="12 13" key="1">
    <citation type="journal article" date="2023" name="bioRxiv">
        <title>Genome report: Whole genome sequence and annotation of Penstemon davidsonii.</title>
        <authorList>
            <person name="Ostevik K.L."/>
            <person name="Alabady M."/>
            <person name="Zhang M."/>
            <person name="Rausher M.D."/>
        </authorList>
    </citation>
    <scope>NUCLEOTIDE SEQUENCE [LARGE SCALE GENOMIC DNA]</scope>
    <source>
        <strain evidence="12">DNT005</strain>
        <tissue evidence="12">Whole leaf</tissue>
    </source>
</reference>
<comment type="caution">
    <text evidence="12">The sequence shown here is derived from an EMBL/GenBank/DDBJ whole genome shotgun (WGS) entry which is preliminary data.</text>
</comment>
<evidence type="ECO:0000256" key="10">
    <source>
        <dbReference type="ARBA" id="ARBA00023136"/>
    </source>
</evidence>
<proteinExistence type="inferred from homology"/>
<evidence type="ECO:0000256" key="2">
    <source>
        <dbReference type="ARBA" id="ARBA00010617"/>
    </source>
</evidence>
<keyword evidence="6 11" id="KW-1133">Transmembrane helix</keyword>
<evidence type="ECO:0000313" key="12">
    <source>
        <dbReference type="EMBL" id="KAK4487643.1"/>
    </source>
</evidence>
<evidence type="ECO:0000313" key="13">
    <source>
        <dbReference type="Proteomes" id="UP001291926"/>
    </source>
</evidence>
<evidence type="ECO:0000256" key="7">
    <source>
        <dbReference type="ARBA" id="ARBA00023002"/>
    </source>
</evidence>
<evidence type="ECO:0000256" key="8">
    <source>
        <dbReference type="ARBA" id="ARBA00023004"/>
    </source>
</evidence>
<keyword evidence="10 11" id="KW-0472">Membrane</keyword>
<evidence type="ECO:0000256" key="9">
    <source>
        <dbReference type="ARBA" id="ARBA00023033"/>
    </source>
</evidence>